<feature type="compositionally biased region" description="Low complexity" evidence="10">
    <location>
        <begin position="1451"/>
        <end position="1463"/>
    </location>
</feature>
<dbReference type="PANTHER" id="PTHR44170:SF56">
    <property type="entry name" value="FIBRONECTIN TYPE-III DOMAIN-CONTAINING PROTEIN"/>
    <property type="match status" value="1"/>
</dbReference>
<keyword evidence="8" id="KW-1015">Disulfide bond</keyword>
<dbReference type="Gene3D" id="2.60.40.10">
    <property type="entry name" value="Immunoglobulins"/>
    <property type="match status" value="11"/>
</dbReference>
<dbReference type="PANTHER" id="PTHR44170">
    <property type="entry name" value="PROTEIN SIDEKICK"/>
    <property type="match status" value="1"/>
</dbReference>
<evidence type="ECO:0000256" key="8">
    <source>
        <dbReference type="ARBA" id="ARBA00023157"/>
    </source>
</evidence>
<proteinExistence type="predicted"/>
<comment type="caution">
    <text evidence="14">The sequence shown here is derived from an EMBL/GenBank/DDBJ whole genome shotgun (WGS) entry which is preliminary data.</text>
</comment>
<keyword evidence="3" id="KW-0732">Signal</keyword>
<keyword evidence="9" id="KW-0393">Immunoglobulin domain</keyword>
<dbReference type="GO" id="GO:0016020">
    <property type="term" value="C:membrane"/>
    <property type="evidence" value="ECO:0007669"/>
    <property type="project" value="UniProtKB-SubCell"/>
</dbReference>
<feature type="domain" description="Ig-like" evidence="12">
    <location>
        <begin position="180"/>
        <end position="285"/>
    </location>
</feature>
<feature type="domain" description="Fibronectin type-III" evidence="13">
    <location>
        <begin position="830"/>
        <end position="929"/>
    </location>
</feature>
<keyword evidence="2 11" id="KW-0812">Transmembrane</keyword>
<dbReference type="CDD" id="cd00063">
    <property type="entry name" value="FN3"/>
    <property type="match status" value="6"/>
</dbReference>
<dbReference type="PROSITE" id="PS50835">
    <property type="entry name" value="IG_LIKE"/>
    <property type="match status" value="5"/>
</dbReference>
<dbReference type="Pfam" id="PF25059">
    <property type="entry name" value="FN3_DSCAM-DSCAML_C"/>
    <property type="match status" value="1"/>
</dbReference>
<feature type="domain" description="Ig-like" evidence="12">
    <location>
        <begin position="939"/>
        <end position="1023"/>
    </location>
</feature>
<feature type="domain" description="Ig-like" evidence="12">
    <location>
        <begin position="290"/>
        <end position="346"/>
    </location>
</feature>
<feature type="domain" description="Ig-like" evidence="12">
    <location>
        <begin position="444"/>
        <end position="481"/>
    </location>
</feature>
<dbReference type="InterPro" id="IPR003598">
    <property type="entry name" value="Ig_sub2"/>
</dbReference>
<feature type="transmembrane region" description="Helical" evidence="11">
    <location>
        <begin position="1313"/>
        <end position="1335"/>
    </location>
</feature>
<dbReference type="Proteomes" id="UP000198287">
    <property type="component" value="Unassembled WGS sequence"/>
</dbReference>
<evidence type="ECO:0000256" key="10">
    <source>
        <dbReference type="SAM" id="MobiDB-lite"/>
    </source>
</evidence>
<evidence type="ECO:0000256" key="1">
    <source>
        <dbReference type="ARBA" id="ARBA00004167"/>
    </source>
</evidence>
<organism evidence="14 15">
    <name type="scientific">Folsomia candida</name>
    <name type="common">Springtail</name>
    <dbReference type="NCBI Taxonomy" id="158441"/>
    <lineage>
        <taxon>Eukaryota</taxon>
        <taxon>Metazoa</taxon>
        <taxon>Ecdysozoa</taxon>
        <taxon>Arthropoda</taxon>
        <taxon>Hexapoda</taxon>
        <taxon>Collembola</taxon>
        <taxon>Entomobryomorpha</taxon>
        <taxon>Isotomoidea</taxon>
        <taxon>Isotomidae</taxon>
        <taxon>Proisotominae</taxon>
        <taxon>Folsomia</taxon>
    </lineage>
</organism>
<dbReference type="InterPro" id="IPR013783">
    <property type="entry name" value="Ig-like_fold"/>
</dbReference>
<dbReference type="SUPFAM" id="SSF48726">
    <property type="entry name" value="Immunoglobulin"/>
    <property type="match status" value="5"/>
</dbReference>
<feature type="region of interest" description="Disordered" evidence="10">
    <location>
        <begin position="1697"/>
        <end position="1718"/>
    </location>
</feature>
<dbReference type="Pfam" id="PF00041">
    <property type="entry name" value="fn3"/>
    <property type="match status" value="5"/>
</dbReference>
<evidence type="ECO:0000313" key="15">
    <source>
        <dbReference type="Proteomes" id="UP000198287"/>
    </source>
</evidence>
<keyword evidence="4" id="KW-0677">Repeat</keyword>
<feature type="region of interest" description="Disordered" evidence="10">
    <location>
        <begin position="90"/>
        <end position="119"/>
    </location>
</feature>
<feature type="domain" description="Fibronectin type-III" evidence="13">
    <location>
        <begin position="511"/>
        <end position="609"/>
    </location>
</feature>
<feature type="region of interest" description="Disordered" evidence="10">
    <location>
        <begin position="1256"/>
        <end position="1302"/>
    </location>
</feature>
<dbReference type="InterPro" id="IPR007110">
    <property type="entry name" value="Ig-like_dom"/>
</dbReference>
<feature type="domain" description="Fibronectin type-III" evidence="13">
    <location>
        <begin position="723"/>
        <end position="826"/>
    </location>
</feature>
<keyword evidence="6 11" id="KW-1133">Transmembrane helix</keyword>
<evidence type="ECO:0000256" key="7">
    <source>
        <dbReference type="ARBA" id="ARBA00023136"/>
    </source>
</evidence>
<dbReference type="STRING" id="158441.A0A226EFC1"/>
<dbReference type="FunFam" id="2.60.40.10:FF:000333">
    <property type="entry name" value="Down syndrome cell adhesion molecule"/>
    <property type="match status" value="1"/>
</dbReference>
<accession>A0A226EFC1</accession>
<keyword evidence="7 11" id="KW-0472">Membrane</keyword>
<gene>
    <name evidence="14" type="ORF">Fcan01_09850</name>
</gene>
<dbReference type="GO" id="GO:0009653">
    <property type="term" value="P:anatomical structure morphogenesis"/>
    <property type="evidence" value="ECO:0007669"/>
    <property type="project" value="UniProtKB-ARBA"/>
</dbReference>
<dbReference type="InterPro" id="IPR036116">
    <property type="entry name" value="FN3_sf"/>
</dbReference>
<dbReference type="SMART" id="SM00409">
    <property type="entry name" value="IG"/>
    <property type="match status" value="4"/>
</dbReference>
<reference evidence="14 15" key="1">
    <citation type="submission" date="2015-12" db="EMBL/GenBank/DDBJ databases">
        <title>The genome of Folsomia candida.</title>
        <authorList>
            <person name="Faddeeva A."/>
            <person name="Derks M.F."/>
            <person name="Anvar Y."/>
            <person name="Smit S."/>
            <person name="Van Straalen N."/>
            <person name="Roelofs D."/>
        </authorList>
    </citation>
    <scope>NUCLEOTIDE SEQUENCE [LARGE SCALE GENOMIC DNA]</scope>
    <source>
        <strain evidence="14 15">VU population</strain>
        <tissue evidence="14">Whole body</tissue>
    </source>
</reference>
<dbReference type="OrthoDB" id="5969272at2759"/>
<evidence type="ECO:0000256" key="6">
    <source>
        <dbReference type="ARBA" id="ARBA00022989"/>
    </source>
</evidence>
<dbReference type="OMA" id="RICENET"/>
<dbReference type="InterPro" id="IPR003961">
    <property type="entry name" value="FN3_dom"/>
</dbReference>
<dbReference type="InterPro" id="IPR056754">
    <property type="entry name" value="DSCAM/DSCAML_C"/>
</dbReference>
<evidence type="ECO:0000259" key="13">
    <source>
        <dbReference type="PROSITE" id="PS50853"/>
    </source>
</evidence>
<dbReference type="InterPro" id="IPR003599">
    <property type="entry name" value="Ig_sub"/>
</dbReference>
<dbReference type="SMART" id="SM00060">
    <property type="entry name" value="FN3"/>
    <property type="match status" value="6"/>
</dbReference>
<feature type="region of interest" description="Disordered" evidence="10">
    <location>
        <begin position="1555"/>
        <end position="1574"/>
    </location>
</feature>
<evidence type="ECO:0000256" key="2">
    <source>
        <dbReference type="ARBA" id="ARBA00022692"/>
    </source>
</evidence>
<feature type="domain" description="Ig-like" evidence="12">
    <location>
        <begin position="45"/>
        <end position="175"/>
    </location>
</feature>
<dbReference type="InterPro" id="IPR036179">
    <property type="entry name" value="Ig-like_dom_sf"/>
</dbReference>
<dbReference type="GO" id="GO:0098609">
    <property type="term" value="P:cell-cell adhesion"/>
    <property type="evidence" value="ECO:0007669"/>
    <property type="project" value="TreeGrafter"/>
</dbReference>
<feature type="compositionally biased region" description="Gly residues" evidence="10">
    <location>
        <begin position="1473"/>
        <end position="1487"/>
    </location>
</feature>
<dbReference type="EMBL" id="LNIX01000004">
    <property type="protein sequence ID" value="OXA55797.1"/>
    <property type="molecule type" value="Genomic_DNA"/>
</dbReference>
<evidence type="ECO:0000313" key="14">
    <source>
        <dbReference type="EMBL" id="OXA55797.1"/>
    </source>
</evidence>
<feature type="compositionally biased region" description="Low complexity" evidence="10">
    <location>
        <begin position="1518"/>
        <end position="1527"/>
    </location>
</feature>
<keyword evidence="5" id="KW-0130">Cell adhesion</keyword>
<dbReference type="Pfam" id="PF13927">
    <property type="entry name" value="Ig_3"/>
    <property type="match status" value="2"/>
</dbReference>
<name>A0A226EFC1_FOLCA</name>
<protein>
    <submittedName>
        <fullName evidence="14">Down syndrome cell adhesion molecule-like protein Dscam2</fullName>
    </submittedName>
</protein>
<dbReference type="InterPro" id="IPR013098">
    <property type="entry name" value="Ig_I-set"/>
</dbReference>
<evidence type="ECO:0000256" key="11">
    <source>
        <dbReference type="SAM" id="Phobius"/>
    </source>
</evidence>
<evidence type="ECO:0000259" key="12">
    <source>
        <dbReference type="PROSITE" id="PS50835"/>
    </source>
</evidence>
<evidence type="ECO:0000256" key="9">
    <source>
        <dbReference type="ARBA" id="ARBA00023319"/>
    </source>
</evidence>
<feature type="domain" description="Fibronectin type-III" evidence="13">
    <location>
        <begin position="1031"/>
        <end position="1124"/>
    </location>
</feature>
<dbReference type="PROSITE" id="PS50853">
    <property type="entry name" value="FN3"/>
    <property type="match status" value="5"/>
</dbReference>
<dbReference type="SMART" id="SM00408">
    <property type="entry name" value="IGc2"/>
    <property type="match status" value="5"/>
</dbReference>
<evidence type="ECO:0000256" key="5">
    <source>
        <dbReference type="ARBA" id="ARBA00022889"/>
    </source>
</evidence>
<evidence type="ECO:0000256" key="3">
    <source>
        <dbReference type="ARBA" id="ARBA00022729"/>
    </source>
</evidence>
<evidence type="ECO:0000256" key="4">
    <source>
        <dbReference type="ARBA" id="ARBA00022737"/>
    </source>
</evidence>
<comment type="subcellular location">
    <subcellularLocation>
        <location evidence="1">Membrane</location>
        <topology evidence="1">Single-pass membrane protein</topology>
    </subcellularLocation>
</comment>
<dbReference type="SUPFAM" id="SSF49265">
    <property type="entry name" value="Fibronectin type III"/>
    <property type="match status" value="3"/>
</dbReference>
<feature type="compositionally biased region" description="Basic residues" evidence="10">
    <location>
        <begin position="96"/>
        <end position="105"/>
    </location>
</feature>
<keyword evidence="15" id="KW-1185">Reference proteome</keyword>
<dbReference type="GO" id="GO:0030154">
    <property type="term" value="P:cell differentiation"/>
    <property type="evidence" value="ECO:0007669"/>
    <property type="project" value="UniProtKB-ARBA"/>
</dbReference>
<feature type="compositionally biased region" description="Acidic residues" evidence="10">
    <location>
        <begin position="1488"/>
        <end position="1499"/>
    </location>
</feature>
<feature type="region of interest" description="Disordered" evidence="10">
    <location>
        <begin position="1438"/>
        <end position="1531"/>
    </location>
</feature>
<sequence>MRLLHKYLFIYFSDAGSFVCMAENKGSTSERSVNVRVMVRARISPFVFDEGLQEGMRTKVMCTTTAGDEPINISWVKDGMPLSSNNIPTNTNNHGQHGHFGHQPHSHNTNNNSHNKMANRGQHEHEHAKVSIRQLDHFSSILSISPLEEFHSGNYSCLVSNHENSETAIYSAFLRVNVPPRVSPFVFDEGLQEGMRTQVMCTTIAGDEPINMTWLKDSKEVQPLPSTSTNSNSKGTNHGIHVNYFSTFSTILTIPNITALHSGNYSCVVENLVGKVGHEAQLIVTAQGYPKPTVKWRQAVGGPERKEFREVGYRTPGVLAAENGSLIISRVTEDHEGYYSCQANNGVGPGLSKLIRLIVNVTSGSIYDVKLKSEFSSAECFRFVSSFLLLLVNTVLLTRPHFHHSLSAVPNTQIAFRPTKLEDVLQPGIFLRICENETFRGSAPRIRSRPQKEMVRRGETVRLRCEAEGDEPIRISWVAKGISLNDTKDPRNPFGHDSFRIYVLVQERPQVPKNFRVVEHSSRTAVLSWSQSASPADQDSNVLDYILWYKDASENWSEQTNKKSASGDKNSIVVTGLSPAANYDFRLFARNQLGMSDASEILQITTDGEPPGGPPLHISVEAMSSTEVRVSWQAPAKEYRHGRILGYNIGLRKARDENESHNWTKKGTTQESSASTSLLSANLAGLDKFTEYEVVISAFNEQGQGPPTQSFMVTTLEDVPSAPAAAVSCSSPTAHSVAVSWQPLSRKHANGVIVSYLVVLEQVEEDGEFWSGSGGPPTELESRVTNQATAFHGLSPYTNYSIQVAAATSVGDGILSESIFCRTLETVPDAPADIKVLGSSGDSFVISWLPPKTANGPLTKYHLYLRLVEEGSGREIRTLKRTVPSSTSSYEVTELKRRDAYEIWITGENRLGEGGQTSVVKYGSNAAATTTVTTNGNIPAGIVSFGRSITVPWKTEISLGCITVGSPKPIVTWKKKETKTIDPSSNSKYEISPKDLRIKNLQKTDAMNYTCLARNPSQSQHIVYTLHVQVPPTAPLLHPTLVTATSVRLQWKQGDNGGSSVRGFILNFRTLEGEWEEITLSRKLSTFQVGHLKCGQVYEFFLSAFNKIGSGDQSQPVKVTTKGSRPLIPNGYQFLEPNAMSIRINLASWDPPDCPVSLFIIEYKVKSSSSSWSILRHEVGDQEGGRAASVDNKVIQINELTPETEFQLRMRAVNGAGSTTAEYEISTSVFKGEKIKSAVGLELWRESNVVRGEGERETIINYDSPGLRSSSSSGGGGGGPSSSSSSSDNGGGAGREDDDHHHHQRPFYQDLHIILPLIIASFAIISATGMVVLWLRKKKISEGMMESTNSLAFRRDPHITFGGGRGGIDYMGERDYTVIRAKLMPDCNDYVPESADDIYPYATFHLPEKENLAENIREGFLEPPSSQRLSNAGETIPIRQIPRGGGQVSGPQQHPMQHLAQQQMRRKSRSSLQGGGGGRGGGGGGESEAGESDEYDDSCGSDSEAALGDAGLMNDNNTTSSRLKLTSSGGGGGLLYATNGRGNMFRNNDETLLVSDRKSLPRGGRSNNHPRVLSGVYGPSTTTMDRHGGDCDLIQQQGGGSKTATTSFIYGPPPPSSQHHLDLDMELNQIQMPVECDNRINNGGRNILGTGRFMTNFQTGPPQVLGLFGGNPISSKMSNSVLVSTNNAGKVAANNVAPQQQEQQQNPGNVHSDYTIAV</sequence>
<feature type="domain" description="Fibronectin type-III" evidence="13">
    <location>
        <begin position="614"/>
        <end position="718"/>
    </location>
</feature>
<dbReference type="Pfam" id="PF07679">
    <property type="entry name" value="I-set"/>
    <property type="match status" value="1"/>
</dbReference>
<feature type="compositionally biased region" description="Low complexity" evidence="10">
    <location>
        <begin position="1697"/>
        <end position="1710"/>
    </location>
</feature>
<feature type="compositionally biased region" description="Low complexity" evidence="10">
    <location>
        <begin position="106"/>
        <end position="115"/>
    </location>
</feature>
<dbReference type="FunFam" id="2.60.40.10:FF:000028">
    <property type="entry name" value="Neuronal cell adhesion molecule"/>
    <property type="match status" value="1"/>
</dbReference>